<organism evidence="2 3">
    <name type="scientific">Funneliformis geosporum</name>
    <dbReference type="NCBI Taxonomy" id="1117311"/>
    <lineage>
        <taxon>Eukaryota</taxon>
        <taxon>Fungi</taxon>
        <taxon>Fungi incertae sedis</taxon>
        <taxon>Mucoromycota</taxon>
        <taxon>Glomeromycotina</taxon>
        <taxon>Glomeromycetes</taxon>
        <taxon>Glomerales</taxon>
        <taxon>Glomeraceae</taxon>
        <taxon>Funneliformis</taxon>
    </lineage>
</organism>
<dbReference type="OrthoDB" id="10643598at2759"/>
<evidence type="ECO:0000256" key="1">
    <source>
        <dbReference type="SAM" id="MobiDB-lite"/>
    </source>
</evidence>
<feature type="non-terminal residue" evidence="2">
    <location>
        <position position="139"/>
    </location>
</feature>
<feature type="region of interest" description="Disordered" evidence="1">
    <location>
        <begin position="45"/>
        <end position="82"/>
    </location>
</feature>
<evidence type="ECO:0000313" key="2">
    <source>
        <dbReference type="EMBL" id="CAI2197048.1"/>
    </source>
</evidence>
<name>A0A9W4T960_9GLOM</name>
<protein>
    <submittedName>
        <fullName evidence="2">15897_t:CDS:1</fullName>
    </submittedName>
</protein>
<proteinExistence type="predicted"/>
<accession>A0A9W4T960</accession>
<comment type="caution">
    <text evidence="2">The sequence shown here is derived from an EMBL/GenBank/DDBJ whole genome shotgun (WGS) entry which is preliminary data.</text>
</comment>
<feature type="compositionally biased region" description="Polar residues" evidence="1">
    <location>
        <begin position="22"/>
        <end position="33"/>
    </location>
</feature>
<keyword evidence="3" id="KW-1185">Reference proteome</keyword>
<sequence length="139" mass="15372">TDINSAEMTDENQNDTLIVPSRGSNESTPNTTLPIITNQSLTEAMTSVTTSNPFSSNSRPRYDEDEDDREFGHLDEESMQGTSLFNNANITERGEVSDRVIRRVSFNLNTRERSNTFTRPNYPNAIASGSGTQSISMGT</sequence>
<dbReference type="EMBL" id="CAMKVN010015499">
    <property type="protein sequence ID" value="CAI2197048.1"/>
    <property type="molecule type" value="Genomic_DNA"/>
</dbReference>
<feature type="compositionally biased region" description="Polar residues" evidence="1">
    <location>
        <begin position="45"/>
        <end position="58"/>
    </location>
</feature>
<reference evidence="2" key="1">
    <citation type="submission" date="2022-08" db="EMBL/GenBank/DDBJ databases">
        <authorList>
            <person name="Kallberg Y."/>
            <person name="Tangrot J."/>
            <person name="Rosling A."/>
        </authorList>
    </citation>
    <scope>NUCLEOTIDE SEQUENCE</scope>
    <source>
        <strain evidence="2">Wild A</strain>
    </source>
</reference>
<dbReference type="AlphaFoldDB" id="A0A9W4T960"/>
<feature type="non-terminal residue" evidence="2">
    <location>
        <position position="1"/>
    </location>
</feature>
<evidence type="ECO:0000313" key="3">
    <source>
        <dbReference type="Proteomes" id="UP001153678"/>
    </source>
</evidence>
<feature type="region of interest" description="Disordered" evidence="1">
    <location>
        <begin position="1"/>
        <end position="33"/>
    </location>
</feature>
<feature type="region of interest" description="Disordered" evidence="1">
    <location>
        <begin position="115"/>
        <end position="139"/>
    </location>
</feature>
<dbReference type="Proteomes" id="UP001153678">
    <property type="component" value="Unassembled WGS sequence"/>
</dbReference>
<gene>
    <name evidence="2" type="ORF">FWILDA_LOCUS17881</name>
</gene>